<name>A0A179UMW5_BLAGS</name>
<evidence type="ECO:0000313" key="5">
    <source>
        <dbReference type="EMBL" id="OAT07752.1"/>
    </source>
</evidence>
<evidence type="ECO:0000256" key="1">
    <source>
        <dbReference type="ARBA" id="ARBA00022630"/>
    </source>
</evidence>
<dbReference type="VEuPathDB" id="FungiDB:BDBG_16890"/>
<reference evidence="6" key="1">
    <citation type="journal article" date="2015" name="PLoS Genet.">
        <title>The dynamic genome and transcriptome of the human fungal pathogen Blastomyces and close relative Emmonsia.</title>
        <authorList>
            <person name="Munoz J.F."/>
            <person name="Gauthier G.M."/>
            <person name="Desjardins C.A."/>
            <person name="Gallo J.E."/>
            <person name="Holder J."/>
            <person name="Sullivan T.D."/>
            <person name="Marty A.J."/>
            <person name="Carmen J.C."/>
            <person name="Chen Z."/>
            <person name="Ding L."/>
            <person name="Gujja S."/>
            <person name="Magrini V."/>
            <person name="Misas E."/>
            <person name="Mitreva M."/>
            <person name="Priest M."/>
            <person name="Saif S."/>
            <person name="Whiston E.A."/>
            <person name="Young S."/>
            <person name="Zeng Q."/>
            <person name="Goldman W.E."/>
            <person name="Mardis E.R."/>
            <person name="Taylor J.W."/>
            <person name="McEwen J.G."/>
            <person name="Clay O.K."/>
            <person name="Klein B.S."/>
            <person name="Cuomo C.A."/>
        </authorList>
    </citation>
    <scope>NUCLEOTIDE SEQUENCE [LARGE SCALE GENOMIC DNA]</scope>
    <source>
        <strain evidence="6">SLH14081</strain>
    </source>
</reference>
<keyword evidence="4" id="KW-0560">Oxidoreductase</keyword>
<dbReference type="PANTHER" id="PTHR43098">
    <property type="entry name" value="L-ORNITHINE N(5)-MONOOXYGENASE-RELATED"/>
    <property type="match status" value="1"/>
</dbReference>
<accession>A0A179UMW5</accession>
<gene>
    <name evidence="5" type="ORF">BDBG_16890</name>
</gene>
<evidence type="ECO:0000313" key="6">
    <source>
        <dbReference type="Proteomes" id="UP000002038"/>
    </source>
</evidence>
<dbReference type="OrthoDB" id="66881at2759"/>
<proteinExistence type="predicted"/>
<dbReference type="STRING" id="559298.A0A179UMW5"/>
<dbReference type="Proteomes" id="UP000002038">
    <property type="component" value="Unassembled WGS sequence"/>
</dbReference>
<dbReference type="EMBL" id="GG657453">
    <property type="protein sequence ID" value="OAT07752.1"/>
    <property type="molecule type" value="Genomic_DNA"/>
</dbReference>
<keyword evidence="3" id="KW-0521">NADP</keyword>
<dbReference type="KEGG" id="bgh:BDBG_16890"/>
<dbReference type="InterPro" id="IPR036188">
    <property type="entry name" value="FAD/NAD-bd_sf"/>
</dbReference>
<dbReference type="InterPro" id="IPR050775">
    <property type="entry name" value="FAD-binding_Monooxygenases"/>
</dbReference>
<dbReference type="Gene3D" id="3.50.50.60">
    <property type="entry name" value="FAD/NAD(P)-binding domain"/>
    <property type="match status" value="1"/>
</dbReference>
<sequence length="69" mass="7811">MGDFRGTLCHTAAWPVDLDVRDKRVGLIGTGFTGKQVITAIAGQVKRLTCFQRRRARQRLSPRQDQSRL</sequence>
<dbReference type="PANTHER" id="PTHR43098:SF5">
    <property type="entry name" value="DUAL-FUNCTIONAL MONOOXYGENASE_METHYLTRANSFERASE PSOF"/>
    <property type="match status" value="1"/>
</dbReference>
<keyword evidence="6" id="KW-1185">Reference proteome</keyword>
<dbReference type="RefSeq" id="XP_031577932.1">
    <property type="nucleotide sequence ID" value="XM_031724747.1"/>
</dbReference>
<evidence type="ECO:0000256" key="3">
    <source>
        <dbReference type="ARBA" id="ARBA00022857"/>
    </source>
</evidence>
<keyword evidence="2" id="KW-0274">FAD</keyword>
<dbReference type="SUPFAM" id="SSF51905">
    <property type="entry name" value="FAD/NAD(P)-binding domain"/>
    <property type="match status" value="1"/>
</dbReference>
<dbReference type="GO" id="GO:0016491">
    <property type="term" value="F:oxidoreductase activity"/>
    <property type="evidence" value="ECO:0007669"/>
    <property type="project" value="UniProtKB-KW"/>
</dbReference>
<dbReference type="AlphaFoldDB" id="A0A179UMW5"/>
<evidence type="ECO:0000256" key="4">
    <source>
        <dbReference type="ARBA" id="ARBA00023002"/>
    </source>
</evidence>
<keyword evidence="1" id="KW-0285">Flavoprotein</keyword>
<dbReference type="GeneID" id="42528847"/>
<organism evidence="5 6">
    <name type="scientific">Blastomyces gilchristii (strain SLH14081)</name>
    <name type="common">Blastomyces dermatitidis</name>
    <dbReference type="NCBI Taxonomy" id="559298"/>
    <lineage>
        <taxon>Eukaryota</taxon>
        <taxon>Fungi</taxon>
        <taxon>Dikarya</taxon>
        <taxon>Ascomycota</taxon>
        <taxon>Pezizomycotina</taxon>
        <taxon>Eurotiomycetes</taxon>
        <taxon>Eurotiomycetidae</taxon>
        <taxon>Onygenales</taxon>
        <taxon>Ajellomycetaceae</taxon>
        <taxon>Blastomyces</taxon>
    </lineage>
</organism>
<protein>
    <submittedName>
        <fullName evidence="5">Uncharacterized protein</fullName>
    </submittedName>
</protein>
<evidence type="ECO:0000256" key="2">
    <source>
        <dbReference type="ARBA" id="ARBA00022827"/>
    </source>
</evidence>